<organism evidence="3 4">
    <name type="scientific">Maudiozyma barnettii</name>
    <dbReference type="NCBI Taxonomy" id="61262"/>
    <lineage>
        <taxon>Eukaryota</taxon>
        <taxon>Fungi</taxon>
        <taxon>Dikarya</taxon>
        <taxon>Ascomycota</taxon>
        <taxon>Saccharomycotina</taxon>
        <taxon>Saccharomycetes</taxon>
        <taxon>Saccharomycetales</taxon>
        <taxon>Saccharomycetaceae</taxon>
        <taxon>Maudiozyma</taxon>
    </lineage>
</organism>
<dbReference type="GeneID" id="64860031"/>
<sequence>MSELKVFQPTEIVLAKVKGYSAWPSMIIPDEIIPANVMKSEYMNSDNDDVDSESDIDTSNTDNYIVYSNILSFKKFIKPKDIYCVKFFCDDSYIWVKHRDLSILTIEDCQEWLNSSVRKNKKLIPAYEMALTGLVTKNGIDVWEFVEYGSMGKAKNDEEYTEDGNGDSDETAGSRRSKRIKKVTRSSSRQRTKRQQENDETEDTAASKRTRSRRNIKSESTTKDEVVQPSSKRSRASTPKIKQSRTTKAAPTLKSKKKSEPKPVLFNYDDDEDWSVVGLGPQDLSVNKHVSPLVKKLSQKKNVDKHNDLKLDIQDRIASVNSLLSNIFASSFEEGNTLKKNDMEIILDELDIAIGMRGPHNEFITTFISNSELLFNFRLLFNLKGEELKNWSLWNGFQKHFRQIYEHEFMNDSKTWSIDPIDKEMNGNSNLGSQLKVENK</sequence>
<dbReference type="InterPro" id="IPR035503">
    <property type="entry name" value="IOC4-like_PWWP"/>
</dbReference>
<evidence type="ECO:0000313" key="4">
    <source>
        <dbReference type="Proteomes" id="UP000644660"/>
    </source>
</evidence>
<dbReference type="PROSITE" id="PS50812">
    <property type="entry name" value="PWWP"/>
    <property type="match status" value="1"/>
</dbReference>
<protein>
    <submittedName>
        <fullName evidence="3">Similar to Saccharomyces cerevisiae YMR044W IOC4 Member of a complex (Isw1b) with Isw1p and Ioc2p</fullName>
    </submittedName>
</protein>
<name>A0A8H2ZJE2_9SACH</name>
<dbReference type="InterPro" id="IPR000313">
    <property type="entry name" value="PWWP_dom"/>
</dbReference>
<feature type="compositionally biased region" description="Polar residues" evidence="1">
    <location>
        <begin position="228"/>
        <end position="249"/>
    </location>
</feature>
<keyword evidence="4" id="KW-1185">Reference proteome</keyword>
<dbReference type="EMBL" id="CAEFZW010000012">
    <property type="protein sequence ID" value="CAB4256928.1"/>
    <property type="molecule type" value="Genomic_DNA"/>
</dbReference>
<gene>
    <name evidence="3" type="ORF">KABA2_12S02464</name>
</gene>
<dbReference type="Pfam" id="PF00855">
    <property type="entry name" value="PWWP"/>
    <property type="match status" value="1"/>
</dbReference>
<dbReference type="OrthoDB" id="62853at2759"/>
<feature type="region of interest" description="Disordered" evidence="1">
    <location>
        <begin position="156"/>
        <end position="264"/>
    </location>
</feature>
<reference evidence="3 4" key="1">
    <citation type="submission" date="2020-05" db="EMBL/GenBank/DDBJ databases">
        <authorList>
            <person name="Casaregola S."/>
            <person name="Devillers H."/>
            <person name="Grondin C."/>
        </authorList>
    </citation>
    <scope>NUCLEOTIDE SEQUENCE [LARGE SCALE GENOMIC DNA]</scope>
    <source>
        <strain evidence="3 4">CLIB 1767</strain>
    </source>
</reference>
<feature type="compositionally biased region" description="Basic and acidic residues" evidence="1">
    <location>
        <begin position="216"/>
        <end position="226"/>
    </location>
</feature>
<dbReference type="CDD" id="cd05840">
    <property type="entry name" value="PWWP_ScIOC4-like"/>
    <property type="match status" value="1"/>
</dbReference>
<evidence type="ECO:0000313" key="3">
    <source>
        <dbReference type="EMBL" id="CAB4256928.1"/>
    </source>
</evidence>
<feature type="compositionally biased region" description="Basic residues" evidence="1">
    <location>
        <begin position="175"/>
        <end position="193"/>
    </location>
</feature>
<evidence type="ECO:0000256" key="1">
    <source>
        <dbReference type="SAM" id="MobiDB-lite"/>
    </source>
</evidence>
<dbReference type="RefSeq" id="XP_041408772.1">
    <property type="nucleotide sequence ID" value="XM_041552838.1"/>
</dbReference>
<dbReference type="SUPFAM" id="SSF63748">
    <property type="entry name" value="Tudor/PWWP/MBT"/>
    <property type="match status" value="1"/>
</dbReference>
<comment type="caution">
    <text evidence="3">The sequence shown here is derived from an EMBL/GenBank/DDBJ whole genome shotgun (WGS) entry which is preliminary data.</text>
</comment>
<dbReference type="AlphaFoldDB" id="A0A8H2ZJE2"/>
<dbReference type="Proteomes" id="UP000644660">
    <property type="component" value="Unassembled WGS sequence"/>
</dbReference>
<feature type="compositionally biased region" description="Acidic residues" evidence="1">
    <location>
        <begin position="159"/>
        <end position="170"/>
    </location>
</feature>
<feature type="domain" description="PWWP" evidence="2">
    <location>
        <begin position="9"/>
        <end position="96"/>
    </location>
</feature>
<accession>A0A8H2ZJE2</accession>
<dbReference type="SMART" id="SM00293">
    <property type="entry name" value="PWWP"/>
    <property type="match status" value="1"/>
</dbReference>
<dbReference type="Gene3D" id="2.30.30.140">
    <property type="match status" value="1"/>
</dbReference>
<evidence type="ECO:0000259" key="2">
    <source>
        <dbReference type="PROSITE" id="PS50812"/>
    </source>
</evidence>
<proteinExistence type="predicted"/>